<feature type="compositionally biased region" description="Basic and acidic residues" evidence="1">
    <location>
        <begin position="263"/>
        <end position="276"/>
    </location>
</feature>
<feature type="compositionally biased region" description="Polar residues" evidence="1">
    <location>
        <begin position="309"/>
        <end position="326"/>
    </location>
</feature>
<feature type="compositionally biased region" description="Polar residues" evidence="1">
    <location>
        <begin position="456"/>
        <end position="474"/>
    </location>
</feature>
<name>A0AA39X5M6_9PEZI</name>
<keyword evidence="2" id="KW-0472">Membrane</keyword>
<protein>
    <submittedName>
        <fullName evidence="3">Uncharacterized protein</fullName>
    </submittedName>
</protein>
<dbReference type="EMBL" id="JAULSU010000002">
    <property type="protein sequence ID" value="KAK0627764.1"/>
    <property type="molecule type" value="Genomic_DNA"/>
</dbReference>
<comment type="caution">
    <text evidence="3">The sequence shown here is derived from an EMBL/GenBank/DDBJ whole genome shotgun (WGS) entry which is preliminary data.</text>
</comment>
<evidence type="ECO:0000256" key="1">
    <source>
        <dbReference type="SAM" id="MobiDB-lite"/>
    </source>
</evidence>
<evidence type="ECO:0000256" key="2">
    <source>
        <dbReference type="SAM" id="Phobius"/>
    </source>
</evidence>
<feature type="region of interest" description="Disordered" evidence="1">
    <location>
        <begin position="244"/>
        <end position="401"/>
    </location>
</feature>
<keyword evidence="2" id="KW-1133">Transmembrane helix</keyword>
<accession>A0AA39X5M6</accession>
<feature type="transmembrane region" description="Helical" evidence="2">
    <location>
        <begin position="87"/>
        <end position="107"/>
    </location>
</feature>
<proteinExistence type="predicted"/>
<feature type="compositionally biased region" description="Basic and acidic residues" evidence="1">
    <location>
        <begin position="434"/>
        <end position="445"/>
    </location>
</feature>
<organism evidence="3 4">
    <name type="scientific">Immersiella caudata</name>
    <dbReference type="NCBI Taxonomy" id="314043"/>
    <lineage>
        <taxon>Eukaryota</taxon>
        <taxon>Fungi</taxon>
        <taxon>Dikarya</taxon>
        <taxon>Ascomycota</taxon>
        <taxon>Pezizomycotina</taxon>
        <taxon>Sordariomycetes</taxon>
        <taxon>Sordariomycetidae</taxon>
        <taxon>Sordariales</taxon>
        <taxon>Lasiosphaeriaceae</taxon>
        <taxon>Immersiella</taxon>
    </lineage>
</organism>
<feature type="region of interest" description="Disordered" evidence="1">
    <location>
        <begin position="422"/>
        <end position="496"/>
    </location>
</feature>
<dbReference type="AlphaFoldDB" id="A0AA39X5M6"/>
<feature type="compositionally biased region" description="Polar residues" evidence="1">
    <location>
        <begin position="347"/>
        <end position="359"/>
    </location>
</feature>
<feature type="region of interest" description="Disordered" evidence="1">
    <location>
        <begin position="510"/>
        <end position="534"/>
    </location>
</feature>
<evidence type="ECO:0000313" key="4">
    <source>
        <dbReference type="Proteomes" id="UP001175000"/>
    </source>
</evidence>
<feature type="transmembrane region" description="Helical" evidence="2">
    <location>
        <begin position="201"/>
        <end position="225"/>
    </location>
</feature>
<feature type="transmembrane region" description="Helical" evidence="2">
    <location>
        <begin position="113"/>
        <end position="134"/>
    </location>
</feature>
<feature type="region of interest" description="Disordered" evidence="1">
    <location>
        <begin position="1"/>
        <end position="48"/>
    </location>
</feature>
<dbReference type="Proteomes" id="UP001175000">
    <property type="component" value="Unassembled WGS sequence"/>
</dbReference>
<feature type="compositionally biased region" description="Basic and acidic residues" evidence="1">
    <location>
        <begin position="294"/>
        <end position="306"/>
    </location>
</feature>
<reference evidence="3" key="1">
    <citation type="submission" date="2023-06" db="EMBL/GenBank/DDBJ databases">
        <title>Genome-scale phylogeny and comparative genomics of the fungal order Sordariales.</title>
        <authorList>
            <consortium name="Lawrence Berkeley National Laboratory"/>
            <person name="Hensen N."/>
            <person name="Bonometti L."/>
            <person name="Westerberg I."/>
            <person name="Brannstrom I.O."/>
            <person name="Guillou S."/>
            <person name="Cros-Aarteil S."/>
            <person name="Calhoun S."/>
            <person name="Haridas S."/>
            <person name="Kuo A."/>
            <person name="Mondo S."/>
            <person name="Pangilinan J."/>
            <person name="Riley R."/>
            <person name="Labutti K."/>
            <person name="Andreopoulos B."/>
            <person name="Lipzen A."/>
            <person name="Chen C."/>
            <person name="Yanf M."/>
            <person name="Daum C."/>
            <person name="Ng V."/>
            <person name="Clum A."/>
            <person name="Steindorff A."/>
            <person name="Ohm R."/>
            <person name="Martin F."/>
            <person name="Silar P."/>
            <person name="Natvig D."/>
            <person name="Lalanne C."/>
            <person name="Gautier V."/>
            <person name="Ament-Velasquez S.L."/>
            <person name="Kruys A."/>
            <person name="Hutchinson M.I."/>
            <person name="Powell A.J."/>
            <person name="Barry K."/>
            <person name="Miller A.N."/>
            <person name="Grigoriev I.V."/>
            <person name="Debuchy R."/>
            <person name="Gladieux P."/>
            <person name="Thoren M.H."/>
            <person name="Johannesson H."/>
        </authorList>
    </citation>
    <scope>NUCLEOTIDE SEQUENCE</scope>
    <source>
        <strain evidence="3">CBS 606.72</strain>
    </source>
</reference>
<keyword evidence="2" id="KW-0812">Transmembrane</keyword>
<sequence length="651" mass="71339">MGSSRQPFMYSSVQGDGDDRFPTQTFDPKAVTRSSYEKKAPKSKPKGPLIAVNRHPDAHMVLSGRSNWVTMGQKTKAWIKGMRAVQLGLRVIEHVANLGLLILMILINNVEPLTGWVLRTTIAVAIVHCSYGIYHNSRPAGRRTPGSSSAYHVFAGVTDLTILPLYAYGCLSARNQYGSGEDTEWGTLLNNKEALSGLIPAVYYGLISAGGLHLISLGISLYLGVMFRRISMMPPDMNPLESHLTARRHKKSKSSVATSVYADSEKRMSTPAERHPATIAPEDVPRPRSMPFMHTREGSRDSRMDLPSRQYQVSANNSPRNSTTDAKLQRMSAPPRGNYSEVPLDDNASSRTRPDSSYSGYKLPDDTIPSYLSSAIRAKPTPPIGSNPSAPPTPVLTPSQGRAPKFTEAWYASESLVNRTQERTRAMNAAAKRRTYEALDQRYDMSPDSDSETENNDYSNPHRSRPTTNTTAATSAHPEDDDSHPNPLRQHPTASSLYPEIEFTSKYTSSEYTPQPLEPIPSFSPPTQRRPKTPFARARNSILSAISLNDRRVSGSQDIADGGLKTLNRVSSITADSAFYSKPYGDLRPATPPVMLDGGANGHVGVGRQVSSGNDYDLGSGSNGMRGRHVSGKVVEEGRAGGRWRYETVDE</sequence>
<gene>
    <name evidence="3" type="ORF">B0T14DRAFT_421036</name>
</gene>
<feature type="compositionally biased region" description="Polar residues" evidence="1">
    <location>
        <begin position="1"/>
        <end position="14"/>
    </location>
</feature>
<feature type="compositionally biased region" description="Pro residues" evidence="1">
    <location>
        <begin position="380"/>
        <end position="395"/>
    </location>
</feature>
<evidence type="ECO:0000313" key="3">
    <source>
        <dbReference type="EMBL" id="KAK0627764.1"/>
    </source>
</evidence>
<keyword evidence="4" id="KW-1185">Reference proteome</keyword>